<dbReference type="Proteomes" id="UP000053732">
    <property type="component" value="Unassembled WGS sequence"/>
</dbReference>
<protein>
    <submittedName>
        <fullName evidence="1">Str. FM013</fullName>
    </submittedName>
</protein>
<name>A0A0G4PFT1_PENC3</name>
<gene>
    <name evidence="1" type="ORF">PCAMFM013_S014g000053</name>
</gene>
<dbReference type="EMBL" id="HG793147">
    <property type="protein sequence ID" value="CRL25157.1"/>
    <property type="molecule type" value="Genomic_DNA"/>
</dbReference>
<evidence type="ECO:0000313" key="2">
    <source>
        <dbReference type="Proteomes" id="UP000053732"/>
    </source>
</evidence>
<dbReference type="STRING" id="1429867.A0A0G4PFT1"/>
<evidence type="ECO:0000313" key="1">
    <source>
        <dbReference type="EMBL" id="CRL25157.1"/>
    </source>
</evidence>
<organism evidence="1 2">
    <name type="scientific">Penicillium camemberti (strain FM 013)</name>
    <dbReference type="NCBI Taxonomy" id="1429867"/>
    <lineage>
        <taxon>Eukaryota</taxon>
        <taxon>Fungi</taxon>
        <taxon>Dikarya</taxon>
        <taxon>Ascomycota</taxon>
        <taxon>Pezizomycotina</taxon>
        <taxon>Eurotiomycetes</taxon>
        <taxon>Eurotiomycetidae</taxon>
        <taxon>Eurotiales</taxon>
        <taxon>Aspergillaceae</taxon>
        <taxon>Penicillium</taxon>
    </lineage>
</organism>
<keyword evidence="2" id="KW-1185">Reference proteome</keyword>
<dbReference type="AlphaFoldDB" id="A0A0G4PFT1"/>
<proteinExistence type="predicted"/>
<sequence>MEILHFAPSEMTGESTVFTLSTSSDLKILVTEWFEGYVSESSDKSSDSEVSEDHPARFNSPRAPITEKAIFYVKRSVLAENNVWLAKEQDDTINLRTDEPYGIKGLCVWLAAFHGQSTPFSTMSIDDIWGAIKVGNINDFDRRKLQPWFEGWVARIRDEQPVKWNDVLFNRQLLFPCHFFDDAEGFKHLTRCLVYNTHWSSPIKESKPIEFNRRGLNPEFVTHQLNAVRDRLRTTLQGQISAEVDRCLKQSPCDCNETAICAYLKEVNRIGIAPWGDTFSQSSIKEITDKLELFDQAHIRKPNVKPCDCECSPPCGCSIAWDEAVKKFRKDTLEYFDGLCLDCMKHSPRKNSKYWNRPSHQDGYDKDCRIEHGKVSWYFSFMGYR</sequence>
<reference evidence="1 2" key="1">
    <citation type="journal article" date="2014" name="Nat. Commun.">
        <title>Multiple recent horizontal transfers of a large genomic region in cheese making fungi.</title>
        <authorList>
            <person name="Cheeseman K."/>
            <person name="Ropars J."/>
            <person name="Renault P."/>
            <person name="Dupont J."/>
            <person name="Gouzy J."/>
            <person name="Branca A."/>
            <person name="Abraham A.L."/>
            <person name="Ceppi M."/>
            <person name="Conseiller E."/>
            <person name="Debuchy R."/>
            <person name="Malagnac F."/>
            <person name="Goarin A."/>
            <person name="Silar P."/>
            <person name="Lacoste S."/>
            <person name="Sallet E."/>
            <person name="Bensimon A."/>
            <person name="Giraud T."/>
            <person name="Brygoo Y."/>
        </authorList>
    </citation>
    <scope>NUCLEOTIDE SEQUENCE [LARGE SCALE GENOMIC DNA]</scope>
    <source>
        <strain evidence="2">FM 013</strain>
    </source>
</reference>
<accession>A0A0G4PFT1</accession>